<evidence type="ECO:0000313" key="3">
    <source>
        <dbReference type="Proteomes" id="UP000189733"/>
    </source>
</evidence>
<keyword evidence="1" id="KW-0812">Transmembrane</keyword>
<sequence length="188" mass="20315">MEQNQKWWLDFTLKEALFIGLCAMLIVLTKTVLRLNLKISGHAMFFTMFFLLLAKGCVGRKWTASTVSLLAALCLMLFAPGKAGPIGLVRFMLPGIFCDLSVRFCPFLLDGAISFAILAGGAAFARLPGSFLVDWFVGMPPDIALSHAFIKCIMGAAFGLIGGVAAWPVLKRLRTAGLAPQSLRAQTS</sequence>
<dbReference type="EMBL" id="FUYA01000006">
    <property type="protein sequence ID" value="SKA75067.1"/>
    <property type="molecule type" value="Genomic_DNA"/>
</dbReference>
<evidence type="ECO:0000313" key="2">
    <source>
        <dbReference type="EMBL" id="SKA75067.1"/>
    </source>
</evidence>
<keyword evidence="3" id="KW-1185">Reference proteome</keyword>
<evidence type="ECO:0008006" key="4">
    <source>
        <dbReference type="Google" id="ProtNLM"/>
    </source>
</evidence>
<dbReference type="Proteomes" id="UP000189733">
    <property type="component" value="Unassembled WGS sequence"/>
</dbReference>
<dbReference type="AlphaFoldDB" id="A0A1T4WCZ5"/>
<accession>A0A1T4WCZ5</accession>
<keyword evidence="1" id="KW-1133">Transmembrane helix</keyword>
<gene>
    <name evidence="2" type="ORF">SAMN02745702_02090</name>
</gene>
<reference evidence="2 3" key="1">
    <citation type="submission" date="2017-02" db="EMBL/GenBank/DDBJ databases">
        <authorList>
            <person name="Peterson S.W."/>
        </authorList>
    </citation>
    <scope>NUCLEOTIDE SEQUENCE [LARGE SCALE GENOMIC DNA]</scope>
    <source>
        <strain evidence="2 3">DSM 18034</strain>
    </source>
</reference>
<feature type="transmembrane region" description="Helical" evidence="1">
    <location>
        <begin position="45"/>
        <end position="63"/>
    </location>
</feature>
<feature type="transmembrane region" description="Helical" evidence="1">
    <location>
        <begin position="148"/>
        <end position="170"/>
    </location>
</feature>
<evidence type="ECO:0000256" key="1">
    <source>
        <dbReference type="SAM" id="Phobius"/>
    </source>
</evidence>
<name>A0A1T4WCZ5_9BACT</name>
<organism evidence="2 3">
    <name type="scientific">Desulfobaculum bizertense DSM 18034</name>
    <dbReference type="NCBI Taxonomy" id="1121442"/>
    <lineage>
        <taxon>Bacteria</taxon>
        <taxon>Pseudomonadati</taxon>
        <taxon>Thermodesulfobacteriota</taxon>
        <taxon>Desulfovibrionia</taxon>
        <taxon>Desulfovibrionales</taxon>
        <taxon>Desulfovibrionaceae</taxon>
        <taxon>Desulfobaculum</taxon>
    </lineage>
</organism>
<proteinExistence type="predicted"/>
<feature type="transmembrane region" description="Helical" evidence="1">
    <location>
        <begin position="69"/>
        <end position="93"/>
    </location>
</feature>
<feature type="transmembrane region" description="Helical" evidence="1">
    <location>
        <begin position="105"/>
        <end position="128"/>
    </location>
</feature>
<dbReference type="OrthoDB" id="5387579at2"/>
<feature type="transmembrane region" description="Helical" evidence="1">
    <location>
        <begin position="16"/>
        <end position="33"/>
    </location>
</feature>
<keyword evidence="1" id="KW-0472">Membrane</keyword>
<protein>
    <recommendedName>
        <fullName evidence="4">Energy-coupling factor transport system substrate-specific component</fullName>
    </recommendedName>
</protein>
<dbReference type="RefSeq" id="WP_078685371.1">
    <property type="nucleotide sequence ID" value="NZ_FUYA01000006.1"/>
</dbReference>